<feature type="compositionally biased region" description="Polar residues" evidence="2">
    <location>
        <begin position="177"/>
        <end position="186"/>
    </location>
</feature>
<dbReference type="InterPro" id="IPR008936">
    <property type="entry name" value="Rho_GTPase_activation_prot"/>
</dbReference>
<dbReference type="Pfam" id="PF00168">
    <property type="entry name" value="C2"/>
    <property type="match status" value="2"/>
</dbReference>
<dbReference type="GeneID" id="68118720"/>
<dbReference type="InterPro" id="IPR050729">
    <property type="entry name" value="Rho-GAP"/>
</dbReference>
<evidence type="ECO:0000259" key="4">
    <source>
        <dbReference type="PROSITE" id="PS50238"/>
    </source>
</evidence>
<dbReference type="GO" id="GO:0007165">
    <property type="term" value="P:signal transduction"/>
    <property type="evidence" value="ECO:0007669"/>
    <property type="project" value="InterPro"/>
</dbReference>
<feature type="compositionally biased region" description="Polar residues" evidence="2">
    <location>
        <begin position="147"/>
        <end position="163"/>
    </location>
</feature>
<dbReference type="GO" id="GO:0005737">
    <property type="term" value="C:cytoplasm"/>
    <property type="evidence" value="ECO:0007669"/>
    <property type="project" value="TreeGrafter"/>
</dbReference>
<dbReference type="SMART" id="SM00324">
    <property type="entry name" value="RhoGAP"/>
    <property type="match status" value="1"/>
</dbReference>
<evidence type="ECO:0000256" key="1">
    <source>
        <dbReference type="ARBA" id="ARBA00022468"/>
    </source>
</evidence>
<accession>A0A6A5CB20</accession>
<organism evidence="5 6">
    <name type="scientific">Naegleria fowleri</name>
    <name type="common">Brain eating amoeba</name>
    <dbReference type="NCBI Taxonomy" id="5763"/>
    <lineage>
        <taxon>Eukaryota</taxon>
        <taxon>Discoba</taxon>
        <taxon>Heterolobosea</taxon>
        <taxon>Tetramitia</taxon>
        <taxon>Eutetramitia</taxon>
        <taxon>Vahlkampfiidae</taxon>
        <taxon>Naegleria</taxon>
    </lineage>
</organism>
<dbReference type="Proteomes" id="UP000444721">
    <property type="component" value="Unassembled WGS sequence"/>
</dbReference>
<dbReference type="VEuPathDB" id="AmoebaDB:NfTy_018550"/>
<dbReference type="EMBL" id="VFQX01000009">
    <property type="protein sequence ID" value="KAF0982575.1"/>
    <property type="molecule type" value="Genomic_DNA"/>
</dbReference>
<dbReference type="SUPFAM" id="SSF48350">
    <property type="entry name" value="GTPase activation domain, GAP"/>
    <property type="match status" value="1"/>
</dbReference>
<feature type="compositionally biased region" description="Low complexity" evidence="2">
    <location>
        <begin position="164"/>
        <end position="176"/>
    </location>
</feature>
<evidence type="ECO:0000313" key="5">
    <source>
        <dbReference type="EMBL" id="KAF0982575.1"/>
    </source>
</evidence>
<gene>
    <name evidence="5" type="ORF">FDP41_011505</name>
</gene>
<dbReference type="OrthoDB" id="3196451at2759"/>
<dbReference type="SMART" id="SM00239">
    <property type="entry name" value="C2"/>
    <property type="match status" value="1"/>
</dbReference>
<dbReference type="PANTHER" id="PTHR23176:SF0">
    <property type="entry name" value="RHO GTPASE ACTIVATING PROTEIN AT 19D, ISOFORM D"/>
    <property type="match status" value="1"/>
</dbReference>
<dbReference type="PANTHER" id="PTHR23176">
    <property type="entry name" value="RHO/RAC/CDC GTPASE-ACTIVATING PROTEIN"/>
    <property type="match status" value="1"/>
</dbReference>
<dbReference type="CDD" id="cd00159">
    <property type="entry name" value="RhoGAP"/>
    <property type="match status" value="1"/>
</dbReference>
<evidence type="ECO:0008006" key="7">
    <source>
        <dbReference type="Google" id="ProtNLM"/>
    </source>
</evidence>
<dbReference type="OMA" id="DKCEDRE"/>
<feature type="region of interest" description="Disordered" evidence="2">
    <location>
        <begin position="95"/>
        <end position="186"/>
    </location>
</feature>
<dbReference type="GO" id="GO:0005096">
    <property type="term" value="F:GTPase activator activity"/>
    <property type="evidence" value="ECO:0007669"/>
    <property type="project" value="UniProtKB-KW"/>
</dbReference>
<sequence>MKLTVSIIECKNLIVGDLISGLADPYVIATINAPAQEIRENEERLFPSPSAIIRDHKSLLLQSNPIMNSQQFTTTTSTNTTDSIVSLQSSSSLVQSSINTSSTTKGGTQRISSSFVSSPTTSNNGVNRGKLSIVSSKSHLNLNHSSPQTPTNSTNNMNGSSPQTNETTSNSDTSDTAQQQVDGKSKVSNTVTYVNKAPCEFKNRKIIAQKKTEIVYNNLNPIFSNEFLIVNNIRDASLIKNWLLTLEVYDYDYVKYDDYLGSVEISLDQVQVLEPKILTIPLEGVPHGEITIDINLGEESQIFGVDIEKVMSRHREKLHGKGLPKAVHDMFVFLSDDLSIVEEGVFRIPGKVDSVSALKKLYDKCEDREIRNFILEQEKIMLQDIEHKQRSSGMVKIVASLLKDYLRSLPVPLLTYALYDEFVNLSGDSDQIILKTVQKLPPLNQHLLYWLLALIDMIIAKTQQNKMTASSLASVISLNVLKRKEDKANQSAINLESVRLETDRVIRSLEILINKYKTVLCPYFSKTFTFFK</sequence>
<comment type="caution">
    <text evidence="5">The sequence shown here is derived from an EMBL/GenBank/DDBJ whole genome shotgun (WGS) entry which is preliminary data.</text>
</comment>
<dbReference type="Gene3D" id="2.60.40.150">
    <property type="entry name" value="C2 domain"/>
    <property type="match status" value="1"/>
</dbReference>
<evidence type="ECO:0000313" key="6">
    <source>
        <dbReference type="Proteomes" id="UP000444721"/>
    </source>
</evidence>
<feature type="compositionally biased region" description="Low complexity" evidence="2">
    <location>
        <begin position="135"/>
        <end position="146"/>
    </location>
</feature>
<dbReference type="VEuPathDB" id="AmoebaDB:FDP41_011505"/>
<protein>
    <recommendedName>
        <fullName evidence="7">Rho-GAP domain-containing protein</fullName>
    </recommendedName>
</protein>
<keyword evidence="6" id="KW-1185">Reference proteome</keyword>
<dbReference type="Pfam" id="PF00620">
    <property type="entry name" value="RhoGAP"/>
    <property type="match status" value="1"/>
</dbReference>
<feature type="domain" description="C2" evidence="3">
    <location>
        <begin position="1"/>
        <end position="280"/>
    </location>
</feature>
<keyword evidence="1" id="KW-0343">GTPase activation</keyword>
<reference evidence="5 6" key="1">
    <citation type="journal article" date="2019" name="Sci. Rep.">
        <title>Nanopore sequencing improves the draft genome of the human pathogenic amoeba Naegleria fowleri.</title>
        <authorList>
            <person name="Liechti N."/>
            <person name="Schurch N."/>
            <person name="Bruggmann R."/>
            <person name="Wittwer M."/>
        </authorList>
    </citation>
    <scope>NUCLEOTIDE SEQUENCE [LARGE SCALE GENOMIC DNA]</scope>
    <source>
        <strain evidence="5 6">ATCC 30894</strain>
    </source>
</reference>
<proteinExistence type="predicted"/>
<dbReference type="InterPro" id="IPR000198">
    <property type="entry name" value="RhoGAP_dom"/>
</dbReference>
<dbReference type="PROSITE" id="PS50004">
    <property type="entry name" value="C2"/>
    <property type="match status" value="1"/>
</dbReference>
<name>A0A6A5CB20_NAEFO</name>
<dbReference type="SUPFAM" id="SSF49562">
    <property type="entry name" value="C2 domain (Calcium/lipid-binding domain, CaLB)"/>
    <property type="match status" value="1"/>
</dbReference>
<dbReference type="VEuPathDB" id="AmoebaDB:NF0028980"/>
<dbReference type="RefSeq" id="XP_044567288.1">
    <property type="nucleotide sequence ID" value="XM_044701921.1"/>
</dbReference>
<evidence type="ECO:0000259" key="3">
    <source>
        <dbReference type="PROSITE" id="PS50004"/>
    </source>
</evidence>
<evidence type="ECO:0000256" key="2">
    <source>
        <dbReference type="SAM" id="MobiDB-lite"/>
    </source>
</evidence>
<dbReference type="InterPro" id="IPR000008">
    <property type="entry name" value="C2_dom"/>
</dbReference>
<dbReference type="InterPro" id="IPR035892">
    <property type="entry name" value="C2_domain_sf"/>
</dbReference>
<dbReference type="Gene3D" id="1.10.555.10">
    <property type="entry name" value="Rho GTPase activation protein"/>
    <property type="match status" value="1"/>
</dbReference>
<dbReference type="AlphaFoldDB" id="A0A6A5CB20"/>
<feature type="compositionally biased region" description="Low complexity" evidence="2">
    <location>
        <begin position="112"/>
        <end position="122"/>
    </location>
</feature>
<dbReference type="PROSITE" id="PS50238">
    <property type="entry name" value="RHOGAP"/>
    <property type="match status" value="1"/>
</dbReference>
<feature type="domain" description="Rho-GAP" evidence="4">
    <location>
        <begin position="305"/>
        <end position="520"/>
    </location>
</feature>